<dbReference type="EMBL" id="VSRR010051683">
    <property type="protein sequence ID" value="MPC79647.1"/>
    <property type="molecule type" value="Genomic_DNA"/>
</dbReference>
<keyword evidence="2" id="KW-1185">Reference proteome</keyword>
<comment type="caution">
    <text evidence="1">The sequence shown here is derived from an EMBL/GenBank/DDBJ whole genome shotgun (WGS) entry which is preliminary data.</text>
</comment>
<proteinExistence type="predicted"/>
<sequence length="51" mass="6050">MIRETIIYFTKEESTHKKKSLGLMAVDCTRSLRRTCQLVANPYLGMMRKYH</sequence>
<evidence type="ECO:0000313" key="2">
    <source>
        <dbReference type="Proteomes" id="UP000324222"/>
    </source>
</evidence>
<protein>
    <submittedName>
        <fullName evidence="1">Uncharacterized protein</fullName>
    </submittedName>
</protein>
<dbReference type="Proteomes" id="UP000324222">
    <property type="component" value="Unassembled WGS sequence"/>
</dbReference>
<organism evidence="1 2">
    <name type="scientific">Portunus trituberculatus</name>
    <name type="common">Swimming crab</name>
    <name type="synonym">Neptunus trituberculatus</name>
    <dbReference type="NCBI Taxonomy" id="210409"/>
    <lineage>
        <taxon>Eukaryota</taxon>
        <taxon>Metazoa</taxon>
        <taxon>Ecdysozoa</taxon>
        <taxon>Arthropoda</taxon>
        <taxon>Crustacea</taxon>
        <taxon>Multicrustacea</taxon>
        <taxon>Malacostraca</taxon>
        <taxon>Eumalacostraca</taxon>
        <taxon>Eucarida</taxon>
        <taxon>Decapoda</taxon>
        <taxon>Pleocyemata</taxon>
        <taxon>Brachyura</taxon>
        <taxon>Eubrachyura</taxon>
        <taxon>Portunoidea</taxon>
        <taxon>Portunidae</taxon>
        <taxon>Portuninae</taxon>
        <taxon>Portunus</taxon>
    </lineage>
</organism>
<name>A0A5B7IDP4_PORTR</name>
<dbReference type="AlphaFoldDB" id="A0A5B7IDP4"/>
<evidence type="ECO:0000313" key="1">
    <source>
        <dbReference type="EMBL" id="MPC79647.1"/>
    </source>
</evidence>
<reference evidence="1 2" key="1">
    <citation type="submission" date="2019-05" db="EMBL/GenBank/DDBJ databases">
        <title>Another draft genome of Portunus trituberculatus and its Hox gene families provides insights of decapod evolution.</title>
        <authorList>
            <person name="Jeong J.-H."/>
            <person name="Song I."/>
            <person name="Kim S."/>
            <person name="Choi T."/>
            <person name="Kim D."/>
            <person name="Ryu S."/>
            <person name="Kim W."/>
        </authorList>
    </citation>
    <scope>NUCLEOTIDE SEQUENCE [LARGE SCALE GENOMIC DNA]</scope>
    <source>
        <tissue evidence="1">Muscle</tissue>
    </source>
</reference>
<gene>
    <name evidence="1" type="ORF">E2C01_074184</name>
</gene>
<accession>A0A5B7IDP4</accession>